<feature type="coiled-coil region" evidence="1">
    <location>
        <begin position="62"/>
        <end position="142"/>
    </location>
</feature>
<dbReference type="AlphaFoldDB" id="B4K417"/>
<reference evidence="2 3" key="1">
    <citation type="journal article" date="2007" name="Nature">
        <title>Evolution of genes and genomes on the Drosophila phylogeny.</title>
        <authorList>
            <consortium name="Drosophila 12 Genomes Consortium"/>
            <person name="Clark A.G."/>
            <person name="Eisen M.B."/>
            <person name="Smith D.R."/>
            <person name="Bergman C.M."/>
            <person name="Oliver B."/>
            <person name="Markow T.A."/>
            <person name="Kaufman T.C."/>
            <person name="Kellis M."/>
            <person name="Gelbart W."/>
            <person name="Iyer V.N."/>
            <person name="Pollard D.A."/>
            <person name="Sackton T.B."/>
            <person name="Larracuente A.M."/>
            <person name="Singh N.D."/>
            <person name="Abad J.P."/>
            <person name="Abt D.N."/>
            <person name="Adryan B."/>
            <person name="Aguade M."/>
            <person name="Akashi H."/>
            <person name="Anderson W.W."/>
            <person name="Aquadro C.F."/>
            <person name="Ardell D.H."/>
            <person name="Arguello R."/>
            <person name="Artieri C.G."/>
            <person name="Barbash D.A."/>
            <person name="Barker D."/>
            <person name="Barsanti P."/>
            <person name="Batterham P."/>
            <person name="Batzoglou S."/>
            <person name="Begun D."/>
            <person name="Bhutkar A."/>
            <person name="Blanco E."/>
            <person name="Bosak S.A."/>
            <person name="Bradley R.K."/>
            <person name="Brand A.D."/>
            <person name="Brent M.R."/>
            <person name="Brooks A.N."/>
            <person name="Brown R.H."/>
            <person name="Butlin R.K."/>
            <person name="Caggese C."/>
            <person name="Calvi B.R."/>
            <person name="Bernardo de Carvalho A."/>
            <person name="Caspi A."/>
            <person name="Castrezana S."/>
            <person name="Celniker S.E."/>
            <person name="Chang J.L."/>
            <person name="Chapple C."/>
            <person name="Chatterji S."/>
            <person name="Chinwalla A."/>
            <person name="Civetta A."/>
            <person name="Clifton S.W."/>
            <person name="Comeron J.M."/>
            <person name="Costello J.C."/>
            <person name="Coyne J.A."/>
            <person name="Daub J."/>
            <person name="David R.G."/>
            <person name="Delcher A.L."/>
            <person name="Delehaunty K."/>
            <person name="Do C.B."/>
            <person name="Ebling H."/>
            <person name="Edwards K."/>
            <person name="Eickbush T."/>
            <person name="Evans J.D."/>
            <person name="Filipski A."/>
            <person name="Findeiss S."/>
            <person name="Freyhult E."/>
            <person name="Fulton L."/>
            <person name="Fulton R."/>
            <person name="Garcia A.C."/>
            <person name="Gardiner A."/>
            <person name="Garfield D.A."/>
            <person name="Garvin B.E."/>
            <person name="Gibson G."/>
            <person name="Gilbert D."/>
            <person name="Gnerre S."/>
            <person name="Godfrey J."/>
            <person name="Good R."/>
            <person name="Gotea V."/>
            <person name="Gravely B."/>
            <person name="Greenberg A.J."/>
            <person name="Griffiths-Jones S."/>
            <person name="Gross S."/>
            <person name="Guigo R."/>
            <person name="Gustafson E.A."/>
            <person name="Haerty W."/>
            <person name="Hahn M.W."/>
            <person name="Halligan D.L."/>
            <person name="Halpern A.L."/>
            <person name="Halter G.M."/>
            <person name="Han M.V."/>
            <person name="Heger A."/>
            <person name="Hillier L."/>
            <person name="Hinrichs A.S."/>
            <person name="Holmes I."/>
            <person name="Hoskins R.A."/>
            <person name="Hubisz M.J."/>
            <person name="Hultmark D."/>
            <person name="Huntley M.A."/>
            <person name="Jaffe D.B."/>
            <person name="Jagadeeshan S."/>
            <person name="Jeck W.R."/>
            <person name="Johnson J."/>
            <person name="Jones C.D."/>
            <person name="Jordan W.C."/>
            <person name="Karpen G.H."/>
            <person name="Kataoka E."/>
            <person name="Keightley P.D."/>
            <person name="Kheradpour P."/>
            <person name="Kirkness E.F."/>
            <person name="Koerich L.B."/>
            <person name="Kristiansen K."/>
            <person name="Kudrna D."/>
            <person name="Kulathinal R.J."/>
            <person name="Kumar S."/>
            <person name="Kwok R."/>
            <person name="Lander E."/>
            <person name="Langley C.H."/>
            <person name="Lapoint R."/>
            <person name="Lazzaro B.P."/>
            <person name="Lee S.J."/>
            <person name="Levesque L."/>
            <person name="Li R."/>
            <person name="Lin C.F."/>
            <person name="Lin M.F."/>
            <person name="Lindblad-Toh K."/>
            <person name="Llopart A."/>
            <person name="Long M."/>
            <person name="Low L."/>
            <person name="Lozovsky E."/>
            <person name="Lu J."/>
            <person name="Luo M."/>
            <person name="Machado C.A."/>
            <person name="Makalowski W."/>
            <person name="Marzo M."/>
            <person name="Matsuda M."/>
            <person name="Matzkin L."/>
            <person name="McAllister B."/>
            <person name="McBride C.S."/>
            <person name="McKernan B."/>
            <person name="McKernan K."/>
            <person name="Mendez-Lago M."/>
            <person name="Minx P."/>
            <person name="Mollenhauer M.U."/>
            <person name="Montooth K."/>
            <person name="Mount S.M."/>
            <person name="Mu X."/>
            <person name="Myers E."/>
            <person name="Negre B."/>
            <person name="Newfeld S."/>
            <person name="Nielsen R."/>
            <person name="Noor M.A."/>
            <person name="O'Grady P."/>
            <person name="Pachter L."/>
            <person name="Papaceit M."/>
            <person name="Parisi M.J."/>
            <person name="Parisi M."/>
            <person name="Parts L."/>
            <person name="Pedersen J.S."/>
            <person name="Pesole G."/>
            <person name="Phillippy A.M."/>
            <person name="Ponting C.P."/>
            <person name="Pop M."/>
            <person name="Porcelli D."/>
            <person name="Powell J.R."/>
            <person name="Prohaska S."/>
            <person name="Pruitt K."/>
            <person name="Puig M."/>
            <person name="Quesneville H."/>
            <person name="Ram K.R."/>
            <person name="Rand D."/>
            <person name="Rasmussen M.D."/>
            <person name="Reed L.K."/>
            <person name="Reenan R."/>
            <person name="Reily A."/>
            <person name="Remington K.A."/>
            <person name="Rieger T.T."/>
            <person name="Ritchie M.G."/>
            <person name="Robin C."/>
            <person name="Rogers Y.H."/>
            <person name="Rohde C."/>
            <person name="Rozas J."/>
            <person name="Rubenfield M.J."/>
            <person name="Ruiz A."/>
            <person name="Russo S."/>
            <person name="Salzberg S.L."/>
            <person name="Sanchez-Gracia A."/>
            <person name="Saranga D.J."/>
            <person name="Sato H."/>
            <person name="Schaeffer S.W."/>
            <person name="Schatz M.C."/>
            <person name="Schlenke T."/>
            <person name="Schwartz R."/>
            <person name="Segarra C."/>
            <person name="Singh R.S."/>
            <person name="Sirot L."/>
            <person name="Sirota M."/>
            <person name="Sisneros N.B."/>
            <person name="Smith C.D."/>
            <person name="Smith T.F."/>
            <person name="Spieth J."/>
            <person name="Stage D.E."/>
            <person name="Stark A."/>
            <person name="Stephan W."/>
            <person name="Strausberg R.L."/>
            <person name="Strempel S."/>
            <person name="Sturgill D."/>
            <person name="Sutton G."/>
            <person name="Sutton G.G."/>
            <person name="Tao W."/>
            <person name="Teichmann S."/>
            <person name="Tobari Y.N."/>
            <person name="Tomimura Y."/>
            <person name="Tsolas J.M."/>
            <person name="Valente V.L."/>
            <person name="Venter E."/>
            <person name="Venter J.C."/>
            <person name="Vicario S."/>
            <person name="Vieira F.G."/>
            <person name="Vilella A.J."/>
            <person name="Villasante A."/>
            <person name="Walenz B."/>
            <person name="Wang J."/>
            <person name="Wasserman M."/>
            <person name="Watts T."/>
            <person name="Wilson D."/>
            <person name="Wilson R.K."/>
            <person name="Wing R.A."/>
            <person name="Wolfner M.F."/>
            <person name="Wong A."/>
            <person name="Wong G.K."/>
            <person name="Wu C.I."/>
            <person name="Wu G."/>
            <person name="Yamamoto D."/>
            <person name="Yang H.P."/>
            <person name="Yang S.P."/>
            <person name="Yorke J.A."/>
            <person name="Yoshida K."/>
            <person name="Zdobnov E."/>
            <person name="Zhang P."/>
            <person name="Zhang Y."/>
            <person name="Zimin A.V."/>
            <person name="Baldwin J."/>
            <person name="Abdouelleil A."/>
            <person name="Abdulkadir J."/>
            <person name="Abebe A."/>
            <person name="Abera B."/>
            <person name="Abreu J."/>
            <person name="Acer S.C."/>
            <person name="Aftuck L."/>
            <person name="Alexander A."/>
            <person name="An P."/>
            <person name="Anderson E."/>
            <person name="Anderson S."/>
            <person name="Arachi H."/>
            <person name="Azer M."/>
            <person name="Bachantsang P."/>
            <person name="Barry A."/>
            <person name="Bayul T."/>
            <person name="Berlin A."/>
            <person name="Bessette D."/>
            <person name="Bloom T."/>
            <person name="Blye J."/>
            <person name="Boguslavskiy L."/>
            <person name="Bonnet C."/>
            <person name="Boukhgalter B."/>
            <person name="Bourzgui I."/>
            <person name="Brown A."/>
            <person name="Cahill P."/>
            <person name="Channer S."/>
            <person name="Cheshatsang Y."/>
            <person name="Chuda L."/>
            <person name="Citroen M."/>
            <person name="Collymore A."/>
            <person name="Cooke P."/>
            <person name="Costello M."/>
            <person name="D'Aco K."/>
            <person name="Daza R."/>
            <person name="De Haan G."/>
            <person name="DeGray S."/>
            <person name="DeMaso C."/>
            <person name="Dhargay N."/>
            <person name="Dooley K."/>
            <person name="Dooley E."/>
            <person name="Doricent M."/>
            <person name="Dorje P."/>
            <person name="Dorjee K."/>
            <person name="Dupes A."/>
            <person name="Elong R."/>
            <person name="Falk J."/>
            <person name="Farina A."/>
            <person name="Faro S."/>
            <person name="Ferguson D."/>
            <person name="Fisher S."/>
            <person name="Foley C.D."/>
            <person name="Franke A."/>
            <person name="Friedrich D."/>
            <person name="Gadbois L."/>
            <person name="Gearin G."/>
            <person name="Gearin C.R."/>
            <person name="Giannoukos G."/>
            <person name="Goode T."/>
            <person name="Graham J."/>
            <person name="Grandbois E."/>
            <person name="Grewal S."/>
            <person name="Gyaltsen K."/>
            <person name="Hafez N."/>
            <person name="Hagos B."/>
            <person name="Hall J."/>
            <person name="Henson C."/>
            <person name="Hollinger A."/>
            <person name="Honan T."/>
            <person name="Huard M.D."/>
            <person name="Hughes L."/>
            <person name="Hurhula B."/>
            <person name="Husby M.E."/>
            <person name="Kamat A."/>
            <person name="Kanga B."/>
            <person name="Kashin S."/>
            <person name="Khazanovich D."/>
            <person name="Kisner P."/>
            <person name="Lance K."/>
            <person name="Lara M."/>
            <person name="Lee W."/>
            <person name="Lennon N."/>
            <person name="Letendre F."/>
            <person name="LeVine R."/>
            <person name="Lipovsky A."/>
            <person name="Liu X."/>
            <person name="Liu J."/>
            <person name="Liu S."/>
            <person name="Lokyitsang T."/>
            <person name="Lokyitsang Y."/>
            <person name="Lubonja R."/>
            <person name="Lui A."/>
            <person name="MacDonald P."/>
            <person name="Magnisalis V."/>
            <person name="Maru K."/>
            <person name="Matthews C."/>
            <person name="McCusker W."/>
            <person name="McDonough S."/>
            <person name="Mehta T."/>
            <person name="Meldrim J."/>
            <person name="Meneus L."/>
            <person name="Mihai O."/>
            <person name="Mihalev A."/>
            <person name="Mihova T."/>
            <person name="Mittelman R."/>
            <person name="Mlenga V."/>
            <person name="Montmayeur A."/>
            <person name="Mulrain L."/>
            <person name="Navidi A."/>
            <person name="Naylor J."/>
            <person name="Negash T."/>
            <person name="Nguyen T."/>
            <person name="Nguyen N."/>
            <person name="Nicol R."/>
            <person name="Norbu C."/>
            <person name="Norbu N."/>
            <person name="Novod N."/>
            <person name="O'Neill B."/>
            <person name="Osman S."/>
            <person name="Markiewicz E."/>
            <person name="Oyono O.L."/>
            <person name="Patti C."/>
            <person name="Phunkhang P."/>
            <person name="Pierre F."/>
            <person name="Priest M."/>
            <person name="Raghuraman S."/>
            <person name="Rege F."/>
            <person name="Reyes R."/>
            <person name="Rise C."/>
            <person name="Rogov P."/>
            <person name="Ross K."/>
            <person name="Ryan E."/>
            <person name="Settipalli S."/>
            <person name="Shea T."/>
            <person name="Sherpa N."/>
            <person name="Shi L."/>
            <person name="Shih D."/>
            <person name="Sparrow T."/>
            <person name="Spaulding J."/>
            <person name="Stalker J."/>
            <person name="Stange-Thomann N."/>
            <person name="Stavropoulos S."/>
            <person name="Stone C."/>
            <person name="Strader C."/>
            <person name="Tesfaye S."/>
            <person name="Thomson T."/>
            <person name="Thoulutsang Y."/>
            <person name="Thoulutsang D."/>
            <person name="Topham K."/>
            <person name="Topping I."/>
            <person name="Tsamla T."/>
            <person name="Vassiliev H."/>
            <person name="Vo A."/>
            <person name="Wangchuk T."/>
            <person name="Wangdi T."/>
            <person name="Weiand M."/>
            <person name="Wilkinson J."/>
            <person name="Wilson A."/>
            <person name="Yadav S."/>
            <person name="Young G."/>
            <person name="Yu Q."/>
            <person name="Zembek L."/>
            <person name="Zhong D."/>
            <person name="Zimmer A."/>
            <person name="Zwirko Z."/>
            <person name="Jaffe D.B."/>
            <person name="Alvarez P."/>
            <person name="Brockman W."/>
            <person name="Butler J."/>
            <person name="Chin C."/>
            <person name="Gnerre S."/>
            <person name="Grabherr M."/>
            <person name="Kleber M."/>
            <person name="Mauceli E."/>
            <person name="MacCallum I."/>
        </authorList>
    </citation>
    <scope>NUCLEOTIDE SEQUENCE [LARGE SCALE GENOMIC DNA]</scope>
    <source>
        <strain evidence="3">Tucson 15287-2541.00</strain>
    </source>
</reference>
<sequence>MLNDATPLFRKPNTAQSEQRAEISVILAKLEDFEMRYLELQKLSQENSIKASSVTQCRETEIERQKLQIEELFGQNQDLKANEKHHQTEIRVLQEANDQLKVNSALKDSAAQAELRKSENQLNQLRQQVEGLQQNHLNMLKIYKRSIEHSDY</sequence>
<dbReference type="Proteomes" id="UP000001070">
    <property type="component" value="Unassembled WGS sequence"/>
</dbReference>
<organism evidence="3">
    <name type="scientific">Drosophila grimshawi</name>
    <name type="common">Hawaiian fruit fly</name>
    <name type="synonym">Idiomyia grimshawi</name>
    <dbReference type="NCBI Taxonomy" id="7222"/>
    <lineage>
        <taxon>Eukaryota</taxon>
        <taxon>Metazoa</taxon>
        <taxon>Ecdysozoa</taxon>
        <taxon>Arthropoda</taxon>
        <taxon>Hexapoda</taxon>
        <taxon>Insecta</taxon>
        <taxon>Pterygota</taxon>
        <taxon>Neoptera</taxon>
        <taxon>Endopterygota</taxon>
        <taxon>Diptera</taxon>
        <taxon>Brachycera</taxon>
        <taxon>Muscomorpha</taxon>
        <taxon>Ephydroidea</taxon>
        <taxon>Drosophilidae</taxon>
        <taxon>Drosophila</taxon>
        <taxon>Hawaiian Drosophila</taxon>
    </lineage>
</organism>
<proteinExistence type="predicted"/>
<dbReference type="InParanoid" id="B4K417"/>
<evidence type="ECO:0000313" key="2">
    <source>
        <dbReference type="EMBL" id="EDV90260.1"/>
    </source>
</evidence>
<dbReference type="HOGENOM" id="CLU_1724200_0_0_1"/>
<dbReference type="EMBL" id="CH927624">
    <property type="protein sequence ID" value="EDV90260.1"/>
    <property type="molecule type" value="Genomic_DNA"/>
</dbReference>
<gene>
    <name evidence="2" type="primary">Dgri\GH23363</name>
    <name evidence="2" type="ORF">Dgri_GH23363</name>
</gene>
<name>B4K417_DROGR</name>
<evidence type="ECO:0000256" key="1">
    <source>
        <dbReference type="SAM" id="Coils"/>
    </source>
</evidence>
<accession>B4K417</accession>
<keyword evidence="1" id="KW-0175">Coiled coil</keyword>
<protein>
    <submittedName>
        <fullName evidence="2">GH23363</fullName>
    </submittedName>
</protein>
<dbReference type="PhylomeDB" id="B4K417"/>
<keyword evidence="3" id="KW-1185">Reference proteome</keyword>
<evidence type="ECO:0000313" key="3">
    <source>
        <dbReference type="Proteomes" id="UP000001070"/>
    </source>
</evidence>